<gene>
    <name evidence="1" type="ORF">PY03946</name>
</gene>
<dbReference type="InParanoid" id="Q7RHN8"/>
<dbReference type="AlphaFoldDB" id="Q7RHN8"/>
<dbReference type="NCBIfam" id="TIGR01590">
    <property type="entry name" value="yir-bir-cir_Pla"/>
    <property type="match status" value="1"/>
</dbReference>
<comment type="caution">
    <text evidence="1">The sequence shown here is derived from an EMBL/GenBank/DDBJ whole genome shotgun (WGS) entry which is preliminary data.</text>
</comment>
<feature type="non-terminal residue" evidence="1">
    <location>
        <position position="1"/>
    </location>
</feature>
<evidence type="ECO:0000313" key="2">
    <source>
        <dbReference type="Proteomes" id="UP000008553"/>
    </source>
</evidence>
<dbReference type="PaxDb" id="73239-Q7RHN8"/>
<dbReference type="InterPro" id="IPR006477">
    <property type="entry name" value="Yir_bir_cir"/>
</dbReference>
<dbReference type="EMBL" id="AABL01001177">
    <property type="protein sequence ID" value="EAA15741.1"/>
    <property type="molecule type" value="Genomic_DNA"/>
</dbReference>
<sequence length="326" mass="37648">CMRFNNLRIYLPDDLSKGTKNDIHILGNIKNYCSNGESEGTGCKTDLDKINGACLWLFDQLLLKNKYNINMVEYIIIWLSYMLNQKTHEGISNLNDFYTKYIQNNTYYNKCDNSGKDCSDTLKEITKYSNYKEIIDNKINFMTIGINDMSKFYDAFKSLCNMYIELDANDPKSTKNLENAKEFIKKYEKLNNDSGISGHSSYRQILSTLSNDYDNFKNYCDDNKVDCNDIPLLPEIKKTNNPVQDSGQKIEATSSSSSITSKLIPVLSTLVAIAIFLGISYKVDNKELKNYFHYIYANVNKQIIRFLTFYISIRYSDFGNDLKNNI</sequence>
<accession>Q7RHN8</accession>
<protein>
    <submittedName>
        <fullName evidence="1">Yir1 protein</fullName>
    </submittedName>
</protein>
<proteinExistence type="predicted"/>
<dbReference type="Pfam" id="PF06022">
    <property type="entry name" value="Cir_Bir_Yir"/>
    <property type="match status" value="1"/>
</dbReference>
<organism evidence="1 2">
    <name type="scientific">Plasmodium yoelii yoelii</name>
    <dbReference type="NCBI Taxonomy" id="73239"/>
    <lineage>
        <taxon>Eukaryota</taxon>
        <taxon>Sar</taxon>
        <taxon>Alveolata</taxon>
        <taxon>Apicomplexa</taxon>
        <taxon>Aconoidasida</taxon>
        <taxon>Haemosporida</taxon>
        <taxon>Plasmodiidae</taxon>
        <taxon>Plasmodium</taxon>
        <taxon>Plasmodium (Vinckeia)</taxon>
    </lineage>
</organism>
<reference evidence="1 2" key="1">
    <citation type="journal article" date="2002" name="Nature">
        <title>Genome sequence and comparative analysis of the model rodent malaria parasite Plasmodium yoelii yoelii.</title>
        <authorList>
            <person name="Carlton J.M."/>
            <person name="Angiuoli S.V."/>
            <person name="Suh B.B."/>
            <person name="Kooij T.W."/>
            <person name="Pertea M."/>
            <person name="Silva J.C."/>
            <person name="Ermolaeva M.D."/>
            <person name="Allen J.E."/>
            <person name="Selengut J.D."/>
            <person name="Koo H.L."/>
            <person name="Peterson J.D."/>
            <person name="Pop M."/>
            <person name="Kosack D.S."/>
            <person name="Shumway M.F."/>
            <person name="Bidwell S.L."/>
            <person name="Shallom S.J."/>
            <person name="van Aken S.E."/>
            <person name="Riedmuller S.B."/>
            <person name="Feldblyum T.V."/>
            <person name="Cho J.K."/>
            <person name="Quackenbush J."/>
            <person name="Sedegah M."/>
            <person name="Shoaibi A."/>
            <person name="Cummings L.M."/>
            <person name="Florens L."/>
            <person name="Yates J.R."/>
            <person name="Raine J.D."/>
            <person name="Sinden R.E."/>
            <person name="Harris M.A."/>
            <person name="Cunningham D.A."/>
            <person name="Preiser P.R."/>
            <person name="Bergman L.W."/>
            <person name="Vaidya A.B."/>
            <person name="van Lin L.H."/>
            <person name="Janse C.J."/>
            <person name="Waters A.P."/>
            <person name="Smith H.O."/>
            <person name="White O.R."/>
            <person name="Salzberg S.L."/>
            <person name="Venter J.C."/>
            <person name="Fraser C.M."/>
            <person name="Hoffman S.L."/>
            <person name="Gardner M.J."/>
            <person name="Carucci D.J."/>
        </authorList>
    </citation>
    <scope>NUCLEOTIDE SEQUENCE [LARGE SCALE GENOMIC DNA]</scope>
    <source>
        <strain evidence="1 2">17XNL</strain>
    </source>
</reference>
<dbReference type="Proteomes" id="UP000008553">
    <property type="component" value="Unassembled WGS sequence"/>
</dbReference>
<keyword evidence="2" id="KW-1185">Reference proteome</keyword>
<name>Q7RHN8_PLAYO</name>
<evidence type="ECO:0000313" key="1">
    <source>
        <dbReference type="EMBL" id="EAA15741.1"/>
    </source>
</evidence>